<evidence type="ECO:0000313" key="2">
    <source>
        <dbReference type="EMBL" id="GLI42519.1"/>
    </source>
</evidence>
<comment type="caution">
    <text evidence="2">The sequence shown here is derived from an EMBL/GenBank/DDBJ whole genome shotgun (WGS) entry which is preliminary data.</text>
</comment>
<sequence length="118" mass="12808">MAAWAWYSPGAIGIDRKLKSATQVAAWAPDPTKVGRYGVARKRWTPEEDQIVRVHSIAEAAKLLGRTEQSVNLRRWRLRNAASESGTRSGPMSRGISSGYEGIPAQGVPIGGLRPVDP</sequence>
<reference evidence="2" key="1">
    <citation type="submission" date="2022-12" db="EMBL/GenBank/DDBJ databases">
        <title>Reference genome sequencing for broad-spectrum identification of bacterial and archaeal isolates by mass spectrometry.</title>
        <authorList>
            <person name="Sekiguchi Y."/>
            <person name="Tourlousse D.M."/>
        </authorList>
    </citation>
    <scope>NUCLEOTIDE SEQUENCE</scope>
    <source>
        <strain evidence="2">LLR39Z86</strain>
    </source>
</reference>
<evidence type="ECO:0000256" key="1">
    <source>
        <dbReference type="SAM" id="MobiDB-lite"/>
    </source>
</evidence>
<evidence type="ECO:0000313" key="3">
    <source>
        <dbReference type="Proteomes" id="UP001144313"/>
    </source>
</evidence>
<name>A0A9W6G950_9ACTN</name>
<accession>A0A9W6G950</accession>
<proteinExistence type="predicted"/>
<protein>
    <submittedName>
        <fullName evidence="2">Uncharacterized protein</fullName>
    </submittedName>
</protein>
<organism evidence="2 3">
    <name type="scientific">Glycomyces algeriensis</name>
    <dbReference type="NCBI Taxonomy" id="256037"/>
    <lineage>
        <taxon>Bacteria</taxon>
        <taxon>Bacillati</taxon>
        <taxon>Actinomycetota</taxon>
        <taxon>Actinomycetes</taxon>
        <taxon>Glycomycetales</taxon>
        <taxon>Glycomycetaceae</taxon>
        <taxon>Glycomyces</taxon>
    </lineage>
</organism>
<dbReference type="EMBL" id="BSDT01000001">
    <property type="protein sequence ID" value="GLI42519.1"/>
    <property type="molecule type" value="Genomic_DNA"/>
</dbReference>
<dbReference type="Proteomes" id="UP001144313">
    <property type="component" value="Unassembled WGS sequence"/>
</dbReference>
<feature type="region of interest" description="Disordered" evidence="1">
    <location>
        <begin position="79"/>
        <end position="118"/>
    </location>
</feature>
<dbReference type="AlphaFoldDB" id="A0A9W6G950"/>
<keyword evidence="3" id="KW-1185">Reference proteome</keyword>
<gene>
    <name evidence="2" type="ORF">GALLR39Z86_23690</name>
</gene>